<gene>
    <name evidence="2" type="ORF">AV274_5751</name>
</gene>
<dbReference type="EMBL" id="LXWW01000535">
    <property type="protein sequence ID" value="OAO12571.1"/>
    <property type="molecule type" value="Genomic_DNA"/>
</dbReference>
<reference evidence="2 3" key="1">
    <citation type="submission" date="2016-05" db="EMBL/GenBank/DDBJ databases">
        <title>Nuclear genome of Blastocystis sp. subtype 1 NandII.</title>
        <authorList>
            <person name="Gentekaki E."/>
            <person name="Curtis B."/>
            <person name="Stairs C."/>
            <person name="Eme L."/>
            <person name="Herman E."/>
            <person name="Klimes V."/>
            <person name="Arias M.C."/>
            <person name="Elias M."/>
            <person name="Hilliou F."/>
            <person name="Klute M."/>
            <person name="Malik S.-B."/>
            <person name="Pightling A."/>
            <person name="Rachubinski R."/>
            <person name="Salas D."/>
            <person name="Schlacht A."/>
            <person name="Suga H."/>
            <person name="Archibald J."/>
            <person name="Ball S.G."/>
            <person name="Clark G."/>
            <person name="Dacks J."/>
            <person name="Van Der Giezen M."/>
            <person name="Tsaousis A."/>
            <person name="Roger A."/>
        </authorList>
    </citation>
    <scope>NUCLEOTIDE SEQUENCE [LARGE SCALE GENOMIC DNA]</scope>
    <source>
        <strain evidence="3">ATCC 50177 / NandII</strain>
    </source>
</reference>
<sequence>MKKKYNWIITSVLALALLFGICFTGTFAAEEGAPESYITVNKSIAGSSAADKMSYVNTPLTLANGLNLYVEVEMGQYTDSVMFFGLFADKTDSAPYAHKSFMMGSQEIKTFFNDAATPVDNGKYKEDYYDTFYFNKVMYRFEIKSNGDV</sequence>
<feature type="chain" id="PRO_5008274450" evidence="1">
    <location>
        <begin position="29"/>
        <end position="149"/>
    </location>
</feature>
<organism evidence="2 3">
    <name type="scientific">Blastocystis sp. subtype 1 (strain ATCC 50177 / NandII)</name>
    <dbReference type="NCBI Taxonomy" id="478820"/>
    <lineage>
        <taxon>Eukaryota</taxon>
        <taxon>Sar</taxon>
        <taxon>Stramenopiles</taxon>
        <taxon>Bigyra</taxon>
        <taxon>Opalozoa</taxon>
        <taxon>Opalinata</taxon>
        <taxon>Blastocystidae</taxon>
        <taxon>Blastocystis</taxon>
    </lineage>
</organism>
<evidence type="ECO:0000313" key="2">
    <source>
        <dbReference type="EMBL" id="OAO12571.1"/>
    </source>
</evidence>
<comment type="caution">
    <text evidence="2">The sequence shown here is derived from an EMBL/GenBank/DDBJ whole genome shotgun (WGS) entry which is preliminary data.</text>
</comment>
<protein>
    <submittedName>
        <fullName evidence="2">Uncharacterized protein</fullName>
    </submittedName>
</protein>
<dbReference type="AlphaFoldDB" id="A0A196S882"/>
<feature type="signal peptide" evidence="1">
    <location>
        <begin position="1"/>
        <end position="28"/>
    </location>
</feature>
<keyword evidence="3" id="KW-1185">Reference proteome</keyword>
<proteinExistence type="predicted"/>
<accession>A0A196S882</accession>
<name>A0A196S882_BLAHN</name>
<keyword evidence="1" id="KW-0732">Signal</keyword>
<dbReference type="Proteomes" id="UP000078348">
    <property type="component" value="Unassembled WGS sequence"/>
</dbReference>
<feature type="non-terminal residue" evidence="2">
    <location>
        <position position="149"/>
    </location>
</feature>
<evidence type="ECO:0000313" key="3">
    <source>
        <dbReference type="Proteomes" id="UP000078348"/>
    </source>
</evidence>
<evidence type="ECO:0000256" key="1">
    <source>
        <dbReference type="SAM" id="SignalP"/>
    </source>
</evidence>